<accession>A0A5J6VKP5</accession>
<proteinExistence type="predicted"/>
<protein>
    <submittedName>
        <fullName evidence="1">Uncharacterized protein</fullName>
    </submittedName>
</protein>
<name>A0A5J6VKP5_9VIRU</name>
<reference evidence="1" key="1">
    <citation type="journal article" date="2019" name="Philos. Trans. R. Soc. Lond., B, Biol. Sci.">
        <title>Targeted metagenomic recovery of four divergent viruses reveals shared and distinctive characteristics of giant viruses of marine eukaryotes.</title>
        <authorList>
            <person name="Needham D.M."/>
            <person name="Poirier C."/>
            <person name="Hehenberger E."/>
            <person name="Jimenez V."/>
            <person name="Swalwell J.E."/>
            <person name="Santoro A.E."/>
            <person name="Worden A.Z."/>
        </authorList>
    </citation>
    <scope>NUCLEOTIDE SEQUENCE</scope>
    <source>
        <strain evidence="1">MPacV-611</strain>
    </source>
</reference>
<dbReference type="EMBL" id="MN448287">
    <property type="protein sequence ID" value="QFG74428.1"/>
    <property type="molecule type" value="Genomic_DNA"/>
</dbReference>
<evidence type="ECO:0000313" key="1">
    <source>
        <dbReference type="EMBL" id="QFG74428.1"/>
    </source>
</evidence>
<sequence>MPDLIECETEFCIKNDDEECYNPNTGTDITCRQYTESLKSFNKERPRRLRDNIEAVKKGVAIEQQDVAKEQQEQQDVEKEIEKFNRPYSLTDEDKLVGLKGEICDYLFRLIVENFNEKMEDGTKSFQDLLKTYLESDTSFIFEEVGDYYSSYKNDIDINTRPYLWASEDIGQSITYPFENIMLNLEENIGKTFNINIFKIKFKKRLRLLNSKNIKNTFIFSCREMTQKEEIFFINIFKDINRKAFYTIPELHHLDFSIVNNSKILFFTEVFNRLINMNSFFNSIEKIDGYKNAFDQNEIALSNFDMLPKEVEQYTIQNIIYKIFGIDANIVLNLPLKITNEFKYIIEHILQIRYLVSEDNMKVKIRCKNNIIINYKNIQNDKVLSYRCQDKGNVFKNDRIKENTIKFVNKTDRMAFWRNKYLKYKKKYLNLKNQLGGIPRTLQE</sequence>
<organism evidence="1">
    <name type="scientific">Megaviridae environmental sample</name>
    <dbReference type="NCBI Taxonomy" id="1737588"/>
    <lineage>
        <taxon>Viruses</taxon>
        <taxon>Varidnaviria</taxon>
        <taxon>Bamfordvirae</taxon>
        <taxon>Nucleocytoviricota</taxon>
        <taxon>Megaviricetes</taxon>
        <taxon>Imitervirales</taxon>
        <taxon>Mimiviridae</taxon>
        <taxon>environmental samples</taxon>
    </lineage>
</organism>